<evidence type="ECO:0000313" key="3">
    <source>
        <dbReference type="Proteomes" id="UP000233425"/>
    </source>
</evidence>
<dbReference type="GO" id="GO:0022857">
    <property type="term" value="F:transmembrane transporter activity"/>
    <property type="evidence" value="ECO:0007669"/>
    <property type="project" value="InterPro"/>
</dbReference>
<keyword evidence="3" id="KW-1185">Reference proteome</keyword>
<protein>
    <submittedName>
        <fullName evidence="2">Folate ECF transporter S component FolT</fullName>
    </submittedName>
</protein>
<keyword evidence="1" id="KW-0472">Membrane</keyword>
<reference evidence="2" key="1">
    <citation type="journal article" date="2018" name="Environ. Microbiol.">
        <title>Sporulation capability and amylosome conservation among diverse human colonic and rumen isolates of the keystone starch-degrader Ruminococcus bromii.</title>
        <authorList>
            <person name="Mukhopadhya I."/>
            <person name="Morais S."/>
            <person name="Laverde-Gomez J."/>
            <person name="Sheridan P.O."/>
            <person name="Walker A.W."/>
            <person name="Kelly W."/>
            <person name="Klieve A.V."/>
            <person name="Ouwerkerk D."/>
            <person name="Duncan S.H."/>
            <person name="Louis P."/>
            <person name="Koropatkin N."/>
            <person name="Cockburn D."/>
            <person name="Kibler R."/>
            <person name="Cooper P.J."/>
            <person name="Sandoval C."/>
            <person name="Crost E."/>
            <person name="Juge N."/>
            <person name="Bayer E.A."/>
            <person name="Flint H.J."/>
        </authorList>
    </citation>
    <scope>NUCLEOTIDE SEQUENCE [LARGE SCALE GENOMIC DNA]</scope>
    <source>
        <strain evidence="2">ATCC 27255</strain>
    </source>
</reference>
<dbReference type="InterPro" id="IPR024529">
    <property type="entry name" value="ECF_trnsprt_substrate-spec"/>
</dbReference>
<keyword evidence="1" id="KW-0812">Transmembrane</keyword>
<comment type="caution">
    <text evidence="2">The sequence shown here is derived from an EMBL/GenBank/DDBJ whole genome shotgun (WGS) entry which is preliminary data.</text>
</comment>
<feature type="transmembrane region" description="Helical" evidence="1">
    <location>
        <begin position="17"/>
        <end position="38"/>
    </location>
</feature>
<name>A0A2N0UL98_9FIRM</name>
<dbReference type="EMBL" id="NNSR01000069">
    <property type="protein sequence ID" value="PKD27751.1"/>
    <property type="molecule type" value="Genomic_DNA"/>
</dbReference>
<feature type="transmembrane region" description="Helical" evidence="1">
    <location>
        <begin position="50"/>
        <end position="76"/>
    </location>
</feature>
<evidence type="ECO:0000313" key="2">
    <source>
        <dbReference type="EMBL" id="PKD27751.1"/>
    </source>
</evidence>
<dbReference type="Gene3D" id="1.10.1760.20">
    <property type="match status" value="1"/>
</dbReference>
<feature type="transmembrane region" description="Helical" evidence="1">
    <location>
        <begin position="151"/>
        <end position="174"/>
    </location>
</feature>
<proteinExistence type="predicted"/>
<dbReference type="Proteomes" id="UP000233425">
    <property type="component" value="Unassembled WGS sequence"/>
</dbReference>
<dbReference type="AlphaFoldDB" id="A0A2N0UL98"/>
<dbReference type="RefSeq" id="WP_147639988.1">
    <property type="nucleotide sequence ID" value="NZ_CABMMZ010000069.1"/>
</dbReference>
<evidence type="ECO:0000256" key="1">
    <source>
        <dbReference type="SAM" id="Phobius"/>
    </source>
</evidence>
<dbReference type="NCBIfam" id="TIGR04518">
    <property type="entry name" value="ECF_S_folT_fam"/>
    <property type="match status" value="1"/>
</dbReference>
<gene>
    <name evidence="2" type="primary">folT</name>
    <name evidence="2" type="ORF">RBATCC27255_01515</name>
</gene>
<dbReference type="Pfam" id="PF12822">
    <property type="entry name" value="ECF_trnsprt"/>
    <property type="match status" value="1"/>
</dbReference>
<organism evidence="2 3">
    <name type="scientific">Ruminococcus bromii</name>
    <dbReference type="NCBI Taxonomy" id="40518"/>
    <lineage>
        <taxon>Bacteria</taxon>
        <taxon>Bacillati</taxon>
        <taxon>Bacillota</taxon>
        <taxon>Clostridia</taxon>
        <taxon>Eubacteriales</taxon>
        <taxon>Oscillospiraceae</taxon>
        <taxon>Ruminococcus</taxon>
    </lineage>
</organism>
<accession>A0A2N0UL98</accession>
<sequence length="190" mass="20650">MSQLKKIQSSLLEMKSIYALAAIAMLLALRIVLGFFANSTLPFFGNNVKLSAAFLPIAVTGVMFGPIPAAIVGALGDILSFIIAPTGAYFPGFTINGFITGFIYGMFLYKNNVTPLRVVLAWFTNMLCVETFLAAFWLYTLYGGGSTPYTVYLTARFISVAVKCIPEIILVFALGKLASKIRVPHAIKRT</sequence>
<keyword evidence="1" id="KW-1133">Transmembrane helix</keyword>
<feature type="transmembrane region" description="Helical" evidence="1">
    <location>
        <begin position="119"/>
        <end position="139"/>
    </location>
</feature>
<dbReference type="InterPro" id="IPR030949">
    <property type="entry name" value="ECF_S_folate_fam"/>
</dbReference>
<feature type="transmembrane region" description="Helical" evidence="1">
    <location>
        <begin position="88"/>
        <end position="107"/>
    </location>
</feature>